<gene>
    <name evidence="4" type="ORF">LTR77_010497</name>
</gene>
<protein>
    <recommendedName>
        <fullName evidence="3">Zn(2)-C6 fungal-type domain-containing protein</fullName>
    </recommendedName>
</protein>
<comment type="caution">
    <text evidence="4">The sequence shown here is derived from an EMBL/GenBank/DDBJ whole genome shotgun (WGS) entry which is preliminary data.</text>
</comment>
<name>A0AAV9NXJ5_9PEZI</name>
<dbReference type="InterPro" id="IPR053157">
    <property type="entry name" value="Sterol_Uptake_Regulator"/>
</dbReference>
<feature type="domain" description="Zn(2)-C6 fungal-type" evidence="3">
    <location>
        <begin position="15"/>
        <end position="45"/>
    </location>
</feature>
<evidence type="ECO:0000259" key="3">
    <source>
        <dbReference type="PROSITE" id="PS50048"/>
    </source>
</evidence>
<keyword evidence="5" id="KW-1185">Reference proteome</keyword>
<dbReference type="CDD" id="cd00067">
    <property type="entry name" value="GAL4"/>
    <property type="match status" value="1"/>
</dbReference>
<proteinExistence type="predicted"/>
<dbReference type="PANTHER" id="PTHR47784:SF5">
    <property type="entry name" value="STEROL UPTAKE CONTROL PROTEIN 2"/>
    <property type="match status" value="1"/>
</dbReference>
<dbReference type="AlphaFoldDB" id="A0AAV9NXJ5"/>
<feature type="compositionally biased region" description="Low complexity" evidence="2">
    <location>
        <begin position="68"/>
        <end position="85"/>
    </location>
</feature>
<organism evidence="4 5">
    <name type="scientific">Saxophila tyrrhenica</name>
    <dbReference type="NCBI Taxonomy" id="1690608"/>
    <lineage>
        <taxon>Eukaryota</taxon>
        <taxon>Fungi</taxon>
        <taxon>Dikarya</taxon>
        <taxon>Ascomycota</taxon>
        <taxon>Pezizomycotina</taxon>
        <taxon>Dothideomycetes</taxon>
        <taxon>Dothideomycetidae</taxon>
        <taxon>Mycosphaerellales</taxon>
        <taxon>Extremaceae</taxon>
        <taxon>Saxophila</taxon>
    </lineage>
</organism>
<dbReference type="GO" id="GO:0008270">
    <property type="term" value="F:zinc ion binding"/>
    <property type="evidence" value="ECO:0007669"/>
    <property type="project" value="InterPro"/>
</dbReference>
<dbReference type="GO" id="GO:0001228">
    <property type="term" value="F:DNA-binding transcription activator activity, RNA polymerase II-specific"/>
    <property type="evidence" value="ECO:0007669"/>
    <property type="project" value="TreeGrafter"/>
</dbReference>
<evidence type="ECO:0000313" key="4">
    <source>
        <dbReference type="EMBL" id="KAK5163548.1"/>
    </source>
</evidence>
<dbReference type="PROSITE" id="PS50048">
    <property type="entry name" value="ZN2_CY6_FUNGAL_2"/>
    <property type="match status" value="1"/>
</dbReference>
<dbReference type="Proteomes" id="UP001337655">
    <property type="component" value="Unassembled WGS sequence"/>
</dbReference>
<dbReference type="RefSeq" id="XP_064653990.1">
    <property type="nucleotide sequence ID" value="XM_064807715.1"/>
</dbReference>
<dbReference type="EMBL" id="JAVRRT010000024">
    <property type="protein sequence ID" value="KAK5163548.1"/>
    <property type="molecule type" value="Genomic_DNA"/>
</dbReference>
<dbReference type="SUPFAM" id="SSF57701">
    <property type="entry name" value="Zn2/Cys6 DNA-binding domain"/>
    <property type="match status" value="1"/>
</dbReference>
<keyword evidence="1" id="KW-0539">Nucleus</keyword>
<dbReference type="Pfam" id="PF00172">
    <property type="entry name" value="Zn_clus"/>
    <property type="match status" value="1"/>
</dbReference>
<evidence type="ECO:0000313" key="5">
    <source>
        <dbReference type="Proteomes" id="UP001337655"/>
    </source>
</evidence>
<evidence type="ECO:0000256" key="2">
    <source>
        <dbReference type="SAM" id="MobiDB-lite"/>
    </source>
</evidence>
<accession>A0AAV9NXJ5</accession>
<dbReference type="InterPro" id="IPR001138">
    <property type="entry name" value="Zn2Cys6_DnaBD"/>
</dbReference>
<dbReference type="InterPro" id="IPR036864">
    <property type="entry name" value="Zn2-C6_fun-type_DNA-bd_sf"/>
</dbReference>
<dbReference type="PANTHER" id="PTHR47784">
    <property type="entry name" value="STEROL UPTAKE CONTROL PROTEIN 2"/>
    <property type="match status" value="1"/>
</dbReference>
<feature type="region of interest" description="Disordered" evidence="2">
    <location>
        <begin position="54"/>
        <end position="88"/>
    </location>
</feature>
<sequence>MSADTIRAHSKSRTGCLRCKRRKVKCDEIRPRCTACNRRDDNCVYPSPFAAGSNGNGSGTAGEDDSSRACSNLSSSRSPESGPSSALASILKSDTDLATRRTLAHSLDQHDLRLLWHYMRKVAPLDASDPLIVEIRQDDFVQEALQYPFMMEALLSMSALHLRAWRDRTADWALVAELKKSRALKGYISTLTDVTDDNVLAAFCCSTILPITFLASSAPDMAATATPPGDVVQAICTLLRLQCGIGAVMRTFKTDRLWESRVCKMMTRASQAKPTDLPTETTEALAHLRSTLKDTRHQLTDYGGIYLSAVCHLERCLALLSSNPADIDIDAEHVFGWPVLCGELYVEALVSKHPPALAILACYGVALHHLRALWFIGDWGQHIVHATSTYLDSTWKFATSWARRHVEG</sequence>
<dbReference type="SMART" id="SM00066">
    <property type="entry name" value="GAL4"/>
    <property type="match status" value="1"/>
</dbReference>
<dbReference type="PROSITE" id="PS00463">
    <property type="entry name" value="ZN2_CY6_FUNGAL_1"/>
    <property type="match status" value="1"/>
</dbReference>
<dbReference type="GeneID" id="89931823"/>
<evidence type="ECO:0000256" key="1">
    <source>
        <dbReference type="ARBA" id="ARBA00023242"/>
    </source>
</evidence>
<reference evidence="4 5" key="1">
    <citation type="submission" date="2023-08" db="EMBL/GenBank/DDBJ databases">
        <title>Black Yeasts Isolated from many extreme environments.</title>
        <authorList>
            <person name="Coleine C."/>
            <person name="Stajich J.E."/>
            <person name="Selbmann L."/>
        </authorList>
    </citation>
    <scope>NUCLEOTIDE SEQUENCE [LARGE SCALE GENOMIC DNA]</scope>
    <source>
        <strain evidence="4 5">CCFEE 5935</strain>
    </source>
</reference>
<dbReference type="Gene3D" id="4.10.240.10">
    <property type="entry name" value="Zn(2)-C6 fungal-type DNA-binding domain"/>
    <property type="match status" value="1"/>
</dbReference>